<evidence type="ECO:0000313" key="1">
    <source>
        <dbReference type="EMBL" id="MFD1181056.1"/>
    </source>
</evidence>
<sequence length="144" mass="17586">MMDVVAHFRDGSRGLELDTFQEIELTKRLKRDQQRGFYMNYRKNRIGIVATPDGPVFFGNGRFYPLKERPFRFRLHRQKRRIGFRFEWDNEMKLSFTYSSMVYRDGRMWEVDEFRDFGCWLAEAARKHNFLDFYTVKTRDKQGL</sequence>
<dbReference type="RefSeq" id="WP_270406371.1">
    <property type="nucleotide sequence ID" value="NZ_JAQDEO010000026.1"/>
</dbReference>
<dbReference type="Proteomes" id="UP001597211">
    <property type="component" value="Unassembled WGS sequence"/>
</dbReference>
<proteinExistence type="predicted"/>
<keyword evidence="2" id="KW-1185">Reference proteome</keyword>
<reference evidence="2" key="1">
    <citation type="journal article" date="2019" name="Int. J. Syst. Evol. Microbiol.">
        <title>The Global Catalogue of Microorganisms (GCM) 10K type strain sequencing project: providing services to taxonomists for standard genome sequencing and annotation.</title>
        <authorList>
            <consortium name="The Broad Institute Genomics Platform"/>
            <consortium name="The Broad Institute Genome Sequencing Center for Infectious Disease"/>
            <person name="Wu L."/>
            <person name="Ma J."/>
        </authorList>
    </citation>
    <scope>NUCLEOTIDE SEQUENCE [LARGE SCALE GENOMIC DNA]</scope>
    <source>
        <strain evidence="2">CCUG 48216</strain>
    </source>
</reference>
<evidence type="ECO:0000313" key="2">
    <source>
        <dbReference type="Proteomes" id="UP001597211"/>
    </source>
</evidence>
<protein>
    <submittedName>
        <fullName evidence="1">Uncharacterized protein</fullName>
    </submittedName>
</protein>
<organism evidence="1 2">
    <name type="scientific">Paenibacillus timonensis</name>
    <dbReference type="NCBI Taxonomy" id="225915"/>
    <lineage>
        <taxon>Bacteria</taxon>
        <taxon>Bacillati</taxon>
        <taxon>Bacillota</taxon>
        <taxon>Bacilli</taxon>
        <taxon>Bacillales</taxon>
        <taxon>Paenibacillaceae</taxon>
        <taxon>Paenibacillus</taxon>
    </lineage>
</organism>
<accession>A0ABW3S8C2</accession>
<gene>
    <name evidence="1" type="ORF">ACFQ2Z_06775</name>
</gene>
<name>A0ABW3S8C2_9BACL</name>
<dbReference type="EMBL" id="JBHTKZ010000008">
    <property type="protein sequence ID" value="MFD1181056.1"/>
    <property type="molecule type" value="Genomic_DNA"/>
</dbReference>
<comment type="caution">
    <text evidence="1">The sequence shown here is derived from an EMBL/GenBank/DDBJ whole genome shotgun (WGS) entry which is preliminary data.</text>
</comment>